<dbReference type="EMBL" id="UINC01126427">
    <property type="protein sequence ID" value="SVD04905.1"/>
    <property type="molecule type" value="Genomic_DNA"/>
</dbReference>
<feature type="non-terminal residue" evidence="1">
    <location>
        <position position="1"/>
    </location>
</feature>
<gene>
    <name evidence="1" type="ORF">METZ01_LOCUS357759</name>
</gene>
<dbReference type="AlphaFoldDB" id="A0A382S621"/>
<name>A0A382S621_9ZZZZ</name>
<organism evidence="1">
    <name type="scientific">marine metagenome</name>
    <dbReference type="NCBI Taxonomy" id="408172"/>
    <lineage>
        <taxon>unclassified sequences</taxon>
        <taxon>metagenomes</taxon>
        <taxon>ecological metagenomes</taxon>
    </lineage>
</organism>
<feature type="non-terminal residue" evidence="1">
    <location>
        <position position="28"/>
    </location>
</feature>
<sequence>VKALTGWPADVDVSIVQAVGGHSFSEDM</sequence>
<evidence type="ECO:0000313" key="1">
    <source>
        <dbReference type="EMBL" id="SVD04905.1"/>
    </source>
</evidence>
<proteinExistence type="predicted"/>
<protein>
    <submittedName>
        <fullName evidence="1">Uncharacterized protein</fullName>
    </submittedName>
</protein>
<accession>A0A382S621</accession>
<reference evidence="1" key="1">
    <citation type="submission" date="2018-05" db="EMBL/GenBank/DDBJ databases">
        <authorList>
            <person name="Lanie J.A."/>
            <person name="Ng W.-L."/>
            <person name="Kazmierczak K.M."/>
            <person name="Andrzejewski T.M."/>
            <person name="Davidsen T.M."/>
            <person name="Wayne K.J."/>
            <person name="Tettelin H."/>
            <person name="Glass J.I."/>
            <person name="Rusch D."/>
            <person name="Podicherti R."/>
            <person name="Tsui H.-C.T."/>
            <person name="Winkler M.E."/>
        </authorList>
    </citation>
    <scope>NUCLEOTIDE SEQUENCE</scope>
</reference>